<dbReference type="GO" id="GO:0061630">
    <property type="term" value="F:ubiquitin protein ligase activity"/>
    <property type="evidence" value="ECO:0007669"/>
    <property type="project" value="UniProtKB-EC"/>
</dbReference>
<evidence type="ECO:0000313" key="16">
    <source>
        <dbReference type="EMBL" id="KAF9615705.1"/>
    </source>
</evidence>
<dbReference type="SMART" id="SM00647">
    <property type="entry name" value="IBR"/>
    <property type="match status" value="1"/>
</dbReference>
<dbReference type="InterPro" id="IPR004332">
    <property type="entry name" value="Transposase_MuDR"/>
</dbReference>
<dbReference type="InterPro" id="IPR031127">
    <property type="entry name" value="E3_UB_ligase_RBR"/>
</dbReference>
<dbReference type="Proteomes" id="UP000631114">
    <property type="component" value="Unassembled WGS sequence"/>
</dbReference>
<keyword evidence="17" id="KW-1185">Reference proteome</keyword>
<evidence type="ECO:0000256" key="1">
    <source>
        <dbReference type="ARBA" id="ARBA00001798"/>
    </source>
</evidence>
<dbReference type="SUPFAM" id="SSF57850">
    <property type="entry name" value="RING/U-box"/>
    <property type="match status" value="1"/>
</dbReference>
<accession>A0A835ICY3</accession>
<evidence type="ECO:0000256" key="3">
    <source>
        <dbReference type="ARBA" id="ARBA00003976"/>
    </source>
</evidence>
<comment type="catalytic activity">
    <reaction evidence="1">
        <text>[E2 ubiquitin-conjugating enzyme]-S-ubiquitinyl-L-cysteine + [acceptor protein]-L-lysine = [E2 ubiquitin-conjugating enzyme]-L-cysteine + [acceptor protein]-N(6)-ubiquitinyl-L-lysine.</text>
        <dbReference type="EC" id="2.3.2.31"/>
    </reaction>
</comment>
<evidence type="ECO:0000256" key="12">
    <source>
        <dbReference type="PROSITE-ProRule" id="PRU00175"/>
    </source>
</evidence>
<dbReference type="InterPro" id="IPR044066">
    <property type="entry name" value="TRIAD_supradom"/>
</dbReference>
<evidence type="ECO:0000256" key="8">
    <source>
        <dbReference type="ARBA" id="ARBA00022737"/>
    </source>
</evidence>
<evidence type="ECO:0000259" key="14">
    <source>
        <dbReference type="PROSITE" id="PS50089"/>
    </source>
</evidence>
<dbReference type="Pfam" id="PF03108">
    <property type="entry name" value="DBD_Tnp_Mut"/>
    <property type="match status" value="1"/>
</dbReference>
<dbReference type="EC" id="2.3.2.31" evidence="5"/>
<evidence type="ECO:0000256" key="13">
    <source>
        <dbReference type="SAM" id="MobiDB-lite"/>
    </source>
</evidence>
<proteinExistence type="inferred from homology"/>
<dbReference type="EMBL" id="JADFTS010000003">
    <property type="protein sequence ID" value="KAF9615705.1"/>
    <property type="molecule type" value="Genomic_DNA"/>
</dbReference>
<dbReference type="Pfam" id="PF01485">
    <property type="entry name" value="IBR"/>
    <property type="match status" value="1"/>
</dbReference>
<evidence type="ECO:0000256" key="10">
    <source>
        <dbReference type="ARBA" id="ARBA00022786"/>
    </source>
</evidence>
<dbReference type="OrthoDB" id="10009520at2759"/>
<keyword evidence="9 12" id="KW-0863">Zinc-finger</keyword>
<gene>
    <name evidence="16" type="ORF">IFM89_026120</name>
</gene>
<keyword evidence="6" id="KW-0808">Transferase</keyword>
<name>A0A835ICY3_9MAGN</name>
<evidence type="ECO:0000256" key="9">
    <source>
        <dbReference type="ARBA" id="ARBA00022771"/>
    </source>
</evidence>
<feature type="region of interest" description="Disordered" evidence="13">
    <location>
        <begin position="1"/>
        <end position="20"/>
    </location>
</feature>
<feature type="domain" description="RING-type" evidence="14">
    <location>
        <begin position="30"/>
        <end position="78"/>
    </location>
</feature>
<comment type="caution">
    <text evidence="16">The sequence shown here is derived from an EMBL/GenBank/DDBJ whole genome shotgun (WGS) entry which is preliminary data.</text>
</comment>
<protein>
    <recommendedName>
        <fullName evidence="5">RBR-type E3 ubiquitin transferase</fullName>
        <ecNumber evidence="5">2.3.2.31</ecNumber>
    </recommendedName>
</protein>
<dbReference type="GO" id="GO:0008270">
    <property type="term" value="F:zinc ion binding"/>
    <property type="evidence" value="ECO:0007669"/>
    <property type="project" value="UniProtKB-KW"/>
</dbReference>
<comment type="cofactor">
    <cofactor evidence="2">
        <name>Zn(2+)</name>
        <dbReference type="ChEBI" id="CHEBI:29105"/>
    </cofactor>
</comment>
<dbReference type="InterPro" id="IPR001841">
    <property type="entry name" value="Znf_RING"/>
</dbReference>
<evidence type="ECO:0000256" key="4">
    <source>
        <dbReference type="ARBA" id="ARBA00005884"/>
    </source>
</evidence>
<evidence type="ECO:0000256" key="5">
    <source>
        <dbReference type="ARBA" id="ARBA00012251"/>
    </source>
</evidence>
<dbReference type="PANTHER" id="PTHR11685">
    <property type="entry name" value="RBR FAMILY RING FINGER AND IBR DOMAIN-CONTAINING"/>
    <property type="match status" value="1"/>
</dbReference>
<dbReference type="GO" id="GO:0016567">
    <property type="term" value="P:protein ubiquitination"/>
    <property type="evidence" value="ECO:0007669"/>
    <property type="project" value="InterPro"/>
</dbReference>
<dbReference type="InterPro" id="IPR013083">
    <property type="entry name" value="Znf_RING/FYVE/PHD"/>
</dbReference>
<feature type="domain" description="RING-type" evidence="15">
    <location>
        <begin position="26"/>
        <end position="239"/>
    </location>
</feature>
<keyword evidence="11" id="KW-0862">Zinc</keyword>
<evidence type="ECO:0000313" key="17">
    <source>
        <dbReference type="Proteomes" id="UP000631114"/>
    </source>
</evidence>
<evidence type="ECO:0000256" key="2">
    <source>
        <dbReference type="ARBA" id="ARBA00001947"/>
    </source>
</evidence>
<organism evidence="16 17">
    <name type="scientific">Coptis chinensis</name>
    <dbReference type="NCBI Taxonomy" id="261450"/>
    <lineage>
        <taxon>Eukaryota</taxon>
        <taxon>Viridiplantae</taxon>
        <taxon>Streptophyta</taxon>
        <taxon>Embryophyta</taxon>
        <taxon>Tracheophyta</taxon>
        <taxon>Spermatophyta</taxon>
        <taxon>Magnoliopsida</taxon>
        <taxon>Ranunculales</taxon>
        <taxon>Ranunculaceae</taxon>
        <taxon>Coptidoideae</taxon>
        <taxon>Coptis</taxon>
    </lineage>
</organism>
<evidence type="ECO:0000256" key="6">
    <source>
        <dbReference type="ARBA" id="ARBA00022679"/>
    </source>
</evidence>
<keyword evidence="7" id="KW-0479">Metal-binding</keyword>
<comment type="function">
    <text evidence="3">Might act as an E3 ubiquitin-protein ligase, or as part of E3 complex, which accepts ubiquitin from specific E2 ubiquitin-conjugating enzymes and then transfers it to substrates.</text>
</comment>
<evidence type="ECO:0000256" key="7">
    <source>
        <dbReference type="ARBA" id="ARBA00022723"/>
    </source>
</evidence>
<dbReference type="InterPro" id="IPR002867">
    <property type="entry name" value="IBR_dom"/>
</dbReference>
<keyword evidence="8" id="KW-0677">Repeat</keyword>
<comment type="similarity">
    <text evidence="4">Belongs to the RBR family. Ariadne subfamily.</text>
</comment>
<dbReference type="PROSITE" id="PS51873">
    <property type="entry name" value="TRIAD"/>
    <property type="match status" value="1"/>
</dbReference>
<reference evidence="16 17" key="1">
    <citation type="submission" date="2020-10" db="EMBL/GenBank/DDBJ databases">
        <title>The Coptis chinensis genome and diversification of protoberbering-type alkaloids.</title>
        <authorList>
            <person name="Wang B."/>
            <person name="Shu S."/>
            <person name="Song C."/>
            <person name="Liu Y."/>
        </authorList>
    </citation>
    <scope>NUCLEOTIDE SEQUENCE [LARGE SCALE GENOMIC DNA]</scope>
    <source>
        <strain evidence="16">HL-2020</strain>
        <tissue evidence="16">Leaf</tissue>
    </source>
</reference>
<sequence>MTMENPVPIPKQTCKDGDGKQVEDSSSFICEICINSVSSNKRFKNNNSCAHVFYCFDCIESYIHEKLRGFSLAEIKCPGSGCTQILDPLVCRSFLSKKLFERWCRVLCESTSTQYQRAYCPYQNCSSLILNECEKNPTKSTCPLCKRRLCFQCQCPWHAGYSCSEARGMTDRNDILFGKAMEINKWQRCPTCKHCVERKSGCKRIYCSDFLLHSIYHGDDEVRNLLIHYGGFFKTPRRRLTLSKKDFTGKKEVWMMNVDGDKLNMLDMQSDLKDLLLDVNMEEVKLAYIVGGKVVHVVIDADLLEMWRQLVSNLDGYCDVYVENKVYDMTEAIPEVEVEDPTIEALNAKGKEVVQEEVEKGGRKVKGKGVIVDEDDLFWSNVGNFNVNTYNVLSEDELDDDEGIEVLVVRKVATKPLPPNVEELEHEEEYHNAHSSKDELEYMIPNFAEYYNYEGETVDVYRTEANDVRPHIVEDEWERGMEWPNIKILRQEIKDYCIKNRFVGRMVVNESYRILAICEASGCPRRAYRRKKKSDGFTMRSSTF</sequence>
<evidence type="ECO:0000256" key="11">
    <source>
        <dbReference type="ARBA" id="ARBA00022833"/>
    </source>
</evidence>
<dbReference type="Gene3D" id="3.30.40.10">
    <property type="entry name" value="Zinc/RING finger domain, C3HC4 (zinc finger)"/>
    <property type="match status" value="1"/>
</dbReference>
<dbReference type="AlphaFoldDB" id="A0A835ICY3"/>
<dbReference type="PROSITE" id="PS50089">
    <property type="entry name" value="ZF_RING_2"/>
    <property type="match status" value="1"/>
</dbReference>
<keyword evidence="10" id="KW-0833">Ubl conjugation pathway</keyword>
<evidence type="ECO:0000259" key="15">
    <source>
        <dbReference type="PROSITE" id="PS51873"/>
    </source>
</evidence>